<dbReference type="Pfam" id="PF20431">
    <property type="entry name" value="E_motif"/>
    <property type="match status" value="1"/>
</dbReference>
<dbReference type="EMBL" id="CAMGYJ010000007">
    <property type="protein sequence ID" value="CAI0445028.1"/>
    <property type="molecule type" value="Genomic_DNA"/>
</dbReference>
<dbReference type="AlphaFoldDB" id="A0AAV0ME68"/>
<dbReference type="Pfam" id="PF13041">
    <property type="entry name" value="PPR_2"/>
    <property type="match status" value="2"/>
</dbReference>
<dbReference type="InterPro" id="IPR002885">
    <property type="entry name" value="PPR_rpt"/>
</dbReference>
<keyword evidence="1" id="KW-0677">Repeat</keyword>
<dbReference type="GO" id="GO:0009451">
    <property type="term" value="P:RNA modification"/>
    <property type="evidence" value="ECO:0007669"/>
    <property type="project" value="InterPro"/>
</dbReference>
<keyword evidence="4" id="KW-1185">Reference proteome</keyword>
<name>A0AAV0ME68_9ROSI</name>
<evidence type="ECO:0000256" key="2">
    <source>
        <dbReference type="PROSITE-ProRule" id="PRU00708"/>
    </source>
</evidence>
<reference evidence="3" key="1">
    <citation type="submission" date="2022-08" db="EMBL/GenBank/DDBJ databases">
        <authorList>
            <person name="Gutierrez-Valencia J."/>
        </authorList>
    </citation>
    <scope>NUCLEOTIDE SEQUENCE</scope>
</reference>
<evidence type="ECO:0008006" key="5">
    <source>
        <dbReference type="Google" id="ProtNLM"/>
    </source>
</evidence>
<dbReference type="Gene3D" id="1.25.40.10">
    <property type="entry name" value="Tetratricopeptide repeat domain"/>
    <property type="match status" value="3"/>
</dbReference>
<sequence length="534" mass="59496">MKIGKFIFFSIRAFRFSSTRFLNSLCQTSQSFSPSEQCVTNQTSATLSAALQQYIKSSVPGHGRKIHAHILKTGFRPNTNVRIKLLVLHLKSGCLQYARQVFDQLPHRTLSAYNYMVGGYLRQGLVEELINLVRGLSVDCQEKPDGFTFSMILKASTSTSASSVVLPRKFESIVHAQIIRLEIQPDDILYTTVVDSYVKTGNIVYARRIFDLMMDENVICSTSMISGYMNHGSIEEAEAVFGRTNQKDIVVFNAMIEGYSRSVGTARKALEFYIDMQRFGFRPNIATFASVIGACSLLTEVEIGIQIHCQLTKICFTHIKIGSALVDMYSKCGKIEYARTAFDDMPEKNVFSWSSMIDGYGKSGEPDKALELFHQMQLRGVEPNYVTFLAAISACGHGGLVAKGHEIFESMERDYSLKPRMEHYACMVDLLGRAGSLHQAWDLVRGMPERPNSDVWAALLNSCNLHDSVEMASVAANELFKLNAKRRPGAYVSFSNTLAAAGKWDNVSQLREAMKIRGVLKDTGSSWVGAEIEA</sequence>
<comment type="caution">
    <text evidence="3">The sequence shown here is derived from an EMBL/GenBank/DDBJ whole genome shotgun (WGS) entry which is preliminary data.</text>
</comment>
<evidence type="ECO:0000313" key="3">
    <source>
        <dbReference type="EMBL" id="CAI0445028.1"/>
    </source>
</evidence>
<dbReference type="InterPro" id="IPR046960">
    <property type="entry name" value="PPR_At4g14850-like_plant"/>
</dbReference>
<dbReference type="NCBIfam" id="TIGR00756">
    <property type="entry name" value="PPR"/>
    <property type="match status" value="2"/>
</dbReference>
<dbReference type="InterPro" id="IPR046848">
    <property type="entry name" value="E_motif"/>
</dbReference>
<evidence type="ECO:0000313" key="4">
    <source>
        <dbReference type="Proteomes" id="UP001154282"/>
    </source>
</evidence>
<organism evidence="3 4">
    <name type="scientific">Linum tenue</name>
    <dbReference type="NCBI Taxonomy" id="586396"/>
    <lineage>
        <taxon>Eukaryota</taxon>
        <taxon>Viridiplantae</taxon>
        <taxon>Streptophyta</taxon>
        <taxon>Embryophyta</taxon>
        <taxon>Tracheophyta</taxon>
        <taxon>Spermatophyta</taxon>
        <taxon>Magnoliopsida</taxon>
        <taxon>eudicotyledons</taxon>
        <taxon>Gunneridae</taxon>
        <taxon>Pentapetalae</taxon>
        <taxon>rosids</taxon>
        <taxon>fabids</taxon>
        <taxon>Malpighiales</taxon>
        <taxon>Linaceae</taxon>
        <taxon>Linum</taxon>
    </lineage>
</organism>
<dbReference type="FunFam" id="1.25.40.10:FF:000090">
    <property type="entry name" value="Pentatricopeptide repeat-containing protein, chloroplastic"/>
    <property type="match status" value="1"/>
</dbReference>
<proteinExistence type="predicted"/>
<feature type="repeat" description="PPR" evidence="2">
    <location>
        <begin position="349"/>
        <end position="383"/>
    </location>
</feature>
<dbReference type="Pfam" id="PF01535">
    <property type="entry name" value="PPR"/>
    <property type="match status" value="3"/>
</dbReference>
<feature type="repeat" description="PPR" evidence="2">
    <location>
        <begin position="248"/>
        <end position="283"/>
    </location>
</feature>
<dbReference type="GO" id="GO:0003723">
    <property type="term" value="F:RNA binding"/>
    <property type="evidence" value="ECO:0007669"/>
    <property type="project" value="InterPro"/>
</dbReference>
<evidence type="ECO:0000256" key="1">
    <source>
        <dbReference type="ARBA" id="ARBA00022737"/>
    </source>
</evidence>
<dbReference type="InterPro" id="IPR011990">
    <property type="entry name" value="TPR-like_helical_dom_sf"/>
</dbReference>
<protein>
    <recommendedName>
        <fullName evidence="5">Pentatricopeptide repeat-containing protein</fullName>
    </recommendedName>
</protein>
<accession>A0AAV0ME68</accession>
<gene>
    <name evidence="3" type="ORF">LITE_LOCUS28365</name>
</gene>
<feature type="repeat" description="PPR" evidence="2">
    <location>
        <begin position="186"/>
        <end position="220"/>
    </location>
</feature>
<dbReference type="Proteomes" id="UP001154282">
    <property type="component" value="Unassembled WGS sequence"/>
</dbReference>
<dbReference type="PROSITE" id="PS51375">
    <property type="entry name" value="PPR"/>
    <property type="match status" value="3"/>
</dbReference>
<dbReference type="PANTHER" id="PTHR47926">
    <property type="entry name" value="PENTATRICOPEPTIDE REPEAT-CONTAINING PROTEIN"/>
    <property type="match status" value="1"/>
</dbReference>
<dbReference type="PANTHER" id="PTHR47926:SF535">
    <property type="entry name" value="PENTACOTRIPEPTIDE-REPEAT REGION OF PRORP DOMAIN-CONTAINING PROTEIN"/>
    <property type="match status" value="1"/>
</dbReference>